<proteinExistence type="predicted"/>
<gene>
    <name evidence="1" type="ORF">PL14_14290</name>
</gene>
<evidence type="ECO:0000313" key="2">
    <source>
        <dbReference type="Proteomes" id="UP000078309"/>
    </source>
</evidence>
<accession>A0ABD4QX87</accession>
<organism evidence="1 2">
    <name type="scientific">Vibrio anguillarum</name>
    <name type="common">Listonella anguillarum</name>
    <dbReference type="NCBI Taxonomy" id="55601"/>
    <lineage>
        <taxon>Bacteria</taxon>
        <taxon>Pseudomonadati</taxon>
        <taxon>Pseudomonadota</taxon>
        <taxon>Gammaproteobacteria</taxon>
        <taxon>Vibrionales</taxon>
        <taxon>Vibrionaceae</taxon>
        <taxon>Vibrio</taxon>
    </lineage>
</organism>
<dbReference type="AlphaFoldDB" id="A0ABD4QX87"/>
<reference evidence="1 2" key="1">
    <citation type="journal article" date="2017" name="J. Fish Dis.">
        <title>Comparative assessment of Vibrio virulence in marine fish larvae.</title>
        <authorList>
            <person name="Ronneseth A."/>
            <person name="Castillo D."/>
            <person name="D'Alvise P."/>
            <person name="Tonnesen O."/>
            <person name="Haugland G."/>
            <person name="Grotkjaer T."/>
            <person name="Engell-Sorensen K."/>
            <person name="Norremark L."/>
            <person name="Bergh O."/>
            <person name="Wergeland H.I."/>
            <person name="Gram L."/>
        </authorList>
    </citation>
    <scope>NUCLEOTIDE SEQUENCE [LARGE SCALE GENOMIC DNA]</scope>
    <source>
        <strain evidence="1 2">90-11-286</strain>
    </source>
</reference>
<dbReference type="Proteomes" id="UP000078309">
    <property type="component" value="Unassembled WGS sequence"/>
</dbReference>
<sequence length="162" mass="18312">MAGLYKDTMQVLNNSHRDQVMSTEHQTKNTVETALKPEAKVFTLEDIARAMMEFELCILNTPIQFGGMELNCAKRVRKALVKDRIEAVRFTKEQYGFESNDAITAHIASSILVFGERTGEMRDEHGKLTSLSMKGEVVVPVDMLINLPYEEHINLAHLMGKN</sequence>
<evidence type="ECO:0000313" key="1">
    <source>
        <dbReference type="EMBL" id="MBT2919846.1"/>
    </source>
</evidence>
<name>A0ABD4QX87_VIBAN</name>
<dbReference type="EMBL" id="JAHGUI010000060">
    <property type="protein sequence ID" value="MBT2919846.1"/>
    <property type="molecule type" value="Genomic_DNA"/>
</dbReference>
<protein>
    <submittedName>
        <fullName evidence="1">Uncharacterized protein</fullName>
    </submittedName>
</protein>
<comment type="caution">
    <text evidence="1">The sequence shown here is derived from an EMBL/GenBank/DDBJ whole genome shotgun (WGS) entry which is preliminary data.</text>
</comment>